<dbReference type="Gene3D" id="3.40.50.300">
    <property type="entry name" value="P-loop containing nucleotide triphosphate hydrolases"/>
    <property type="match status" value="2"/>
</dbReference>
<dbReference type="InterPro" id="IPR027417">
    <property type="entry name" value="P-loop_NTPase"/>
</dbReference>
<dbReference type="SUPFAM" id="SSF52540">
    <property type="entry name" value="P-loop containing nucleoside triphosphate hydrolases"/>
    <property type="match status" value="1"/>
</dbReference>
<feature type="compositionally biased region" description="Basic and acidic residues" evidence="1">
    <location>
        <begin position="125"/>
        <end position="136"/>
    </location>
</feature>
<dbReference type="OrthoDB" id="6137148at2759"/>
<proteinExistence type="predicted"/>
<dbReference type="Pfam" id="PF08477">
    <property type="entry name" value="Roc"/>
    <property type="match status" value="1"/>
</dbReference>
<name>A0A8B6G1B4_MYTGA</name>
<feature type="region of interest" description="Disordered" evidence="1">
    <location>
        <begin position="108"/>
        <end position="139"/>
    </location>
</feature>
<evidence type="ECO:0000313" key="3">
    <source>
        <dbReference type="Proteomes" id="UP000596742"/>
    </source>
</evidence>
<organism evidence="2 3">
    <name type="scientific">Mytilus galloprovincialis</name>
    <name type="common">Mediterranean mussel</name>
    <dbReference type="NCBI Taxonomy" id="29158"/>
    <lineage>
        <taxon>Eukaryota</taxon>
        <taxon>Metazoa</taxon>
        <taxon>Spiralia</taxon>
        <taxon>Lophotrochozoa</taxon>
        <taxon>Mollusca</taxon>
        <taxon>Bivalvia</taxon>
        <taxon>Autobranchia</taxon>
        <taxon>Pteriomorphia</taxon>
        <taxon>Mytilida</taxon>
        <taxon>Mytiloidea</taxon>
        <taxon>Mytilidae</taxon>
        <taxon>Mytilinae</taxon>
        <taxon>Mytilus</taxon>
    </lineage>
</organism>
<keyword evidence="3" id="KW-1185">Reference proteome</keyword>
<dbReference type="EMBL" id="UYJE01007720">
    <property type="protein sequence ID" value="VDI57301.1"/>
    <property type="molecule type" value="Genomic_DNA"/>
</dbReference>
<comment type="caution">
    <text evidence="2">The sequence shown here is derived from an EMBL/GenBank/DDBJ whole genome shotgun (WGS) entry which is preliminary data.</text>
</comment>
<dbReference type="AlphaFoldDB" id="A0A8B6G1B4"/>
<gene>
    <name evidence="2" type="ORF">MGAL_10B021688</name>
</gene>
<reference evidence="2" key="1">
    <citation type="submission" date="2018-11" db="EMBL/GenBank/DDBJ databases">
        <authorList>
            <person name="Alioto T."/>
            <person name="Alioto T."/>
        </authorList>
    </citation>
    <scope>NUCLEOTIDE SEQUENCE</scope>
</reference>
<dbReference type="Proteomes" id="UP000596742">
    <property type="component" value="Unassembled WGS sequence"/>
</dbReference>
<sequence>MHLILVLLERLSTNERTSYIEALQSGKEVRRYVRIQVIGKDGVGKTSLVRRLLRKPIEDGTSTDGIEIDRTCQIRTSDGEWITSRVKTEKETIGRRVLHAINSYPEGKTRVRHRSENYVSETETDEKQGNHKRDPTQDYVLPTTTNELKTFQVDEHKPFQPNQQILIAETLGANLSATKNDNESLTKYTNECSSGLNHSLDDSNPIIRDTVDSALIEQIQSAENQNHLNSDKADEITEAMIKNMDDILLYAKKNKEQNNADTTDGLVDCGIWDFAGKKDYYATHQTFFTPHAIYLIVADITDDIQPMEYDGQFDICSCGDGQK</sequence>
<evidence type="ECO:0000313" key="2">
    <source>
        <dbReference type="EMBL" id="VDI57301.1"/>
    </source>
</evidence>
<protein>
    <submittedName>
        <fullName evidence="2">Uncharacterized protein</fullName>
    </submittedName>
</protein>
<evidence type="ECO:0000256" key="1">
    <source>
        <dbReference type="SAM" id="MobiDB-lite"/>
    </source>
</evidence>
<accession>A0A8B6G1B4</accession>